<dbReference type="OMA" id="NDIFIMF"/>
<evidence type="ECO:0000313" key="3">
    <source>
        <dbReference type="EMBL" id="KAF8393747.1"/>
    </source>
</evidence>
<dbReference type="PANTHER" id="PTHR45749:SF37">
    <property type="entry name" value="OS05G0311600 PROTEIN"/>
    <property type="match status" value="1"/>
</dbReference>
<dbReference type="OrthoDB" id="118159at2759"/>
<organism evidence="3 4">
    <name type="scientific">Tetracentron sinense</name>
    <name type="common">Spur-leaf</name>
    <dbReference type="NCBI Taxonomy" id="13715"/>
    <lineage>
        <taxon>Eukaryota</taxon>
        <taxon>Viridiplantae</taxon>
        <taxon>Streptophyta</taxon>
        <taxon>Embryophyta</taxon>
        <taxon>Tracheophyta</taxon>
        <taxon>Spermatophyta</taxon>
        <taxon>Magnoliopsida</taxon>
        <taxon>Trochodendrales</taxon>
        <taxon>Trochodendraceae</taxon>
        <taxon>Tetracentron</taxon>
    </lineage>
</organism>
<dbReference type="InterPro" id="IPR008906">
    <property type="entry name" value="HATC_C_dom"/>
</dbReference>
<dbReference type="AlphaFoldDB" id="A0A834YSP8"/>
<evidence type="ECO:0000313" key="4">
    <source>
        <dbReference type="Proteomes" id="UP000655225"/>
    </source>
</evidence>
<keyword evidence="4" id="KW-1185">Reference proteome</keyword>
<dbReference type="InterPro" id="IPR025398">
    <property type="entry name" value="DUF4371"/>
</dbReference>
<dbReference type="SUPFAM" id="SSF53098">
    <property type="entry name" value="Ribonuclease H-like"/>
    <property type="match status" value="1"/>
</dbReference>
<comment type="caution">
    <text evidence="3">The sequence shown here is derived from an EMBL/GenBank/DDBJ whole genome shotgun (WGS) entry which is preliminary data.</text>
</comment>
<accession>A0A834YSP8</accession>
<dbReference type="InterPro" id="IPR012337">
    <property type="entry name" value="RNaseH-like_sf"/>
</dbReference>
<dbReference type="Proteomes" id="UP000655225">
    <property type="component" value="Unassembled WGS sequence"/>
</dbReference>
<evidence type="ECO:0000259" key="2">
    <source>
        <dbReference type="Pfam" id="PF14291"/>
    </source>
</evidence>
<dbReference type="Pfam" id="PF05699">
    <property type="entry name" value="Dimer_Tnp_hAT"/>
    <property type="match status" value="1"/>
</dbReference>
<dbReference type="Pfam" id="PF14291">
    <property type="entry name" value="DUF4371"/>
    <property type="match status" value="1"/>
</dbReference>
<dbReference type="GO" id="GO:0046983">
    <property type="term" value="F:protein dimerization activity"/>
    <property type="evidence" value="ECO:0007669"/>
    <property type="project" value="InterPro"/>
</dbReference>
<evidence type="ECO:0000259" key="1">
    <source>
        <dbReference type="Pfam" id="PF05699"/>
    </source>
</evidence>
<proteinExistence type="predicted"/>
<reference evidence="3 4" key="1">
    <citation type="submission" date="2020-04" db="EMBL/GenBank/DDBJ databases">
        <title>Plant Genome Project.</title>
        <authorList>
            <person name="Zhang R.-G."/>
        </authorList>
    </citation>
    <scope>NUCLEOTIDE SEQUENCE [LARGE SCALE GENOMIC DNA]</scope>
    <source>
        <strain evidence="3">YNK0</strain>
        <tissue evidence="3">Leaf</tissue>
    </source>
</reference>
<feature type="domain" description="DUF4371" evidence="2">
    <location>
        <begin position="2"/>
        <end position="124"/>
    </location>
</feature>
<name>A0A834YSP8_TETSI</name>
<evidence type="ECO:0008006" key="5">
    <source>
        <dbReference type="Google" id="ProtNLM"/>
    </source>
</evidence>
<dbReference type="PANTHER" id="PTHR45749">
    <property type="match status" value="1"/>
</dbReference>
<protein>
    <recommendedName>
        <fullName evidence="5">Zinc finger MYM-type protein 1-like</fullName>
    </recommendedName>
</protein>
<gene>
    <name evidence="3" type="ORF">HHK36_019945</name>
</gene>
<feature type="domain" description="HAT C-terminal dimerisation" evidence="1">
    <location>
        <begin position="239"/>
        <end position="296"/>
    </location>
</feature>
<dbReference type="EMBL" id="JABCRI010000014">
    <property type="protein sequence ID" value="KAF8393747.1"/>
    <property type="molecule type" value="Genomic_DNA"/>
</dbReference>
<sequence>MIKILASYNERVSEVVLENAPGNAKYPSPMIQKEILHILSSNIRNVIREEISDAKFCIIVDEARDESKREQMALVLRFVDKDGFLREQFFDIVHVSDTMALTLKKSICAILSRHSLSIQNIRDDSTYSQRGDADAAYDTMTSFEFIFILHLMQEIMGITDNLCQALQSQSQDILNVLELVSTTKVLIQELREDGWDPLLEKIHLRYQLQHYERDIPQHPELRNMLTISKLCQGLVKKGKSIIYPLVDRLIRLVLTLPVSTATTERAFSAMKIVKTRLHNKMEDEFLADTLVVNIEKEIAEKFTTESIIEDFYSMKERRAQLQ</sequence>